<protein>
    <submittedName>
        <fullName evidence="2">Uncharacterized protein</fullName>
    </submittedName>
</protein>
<evidence type="ECO:0000313" key="2">
    <source>
        <dbReference type="EnsemblPlants" id="OMERI01G01350.1"/>
    </source>
</evidence>
<evidence type="ECO:0000313" key="3">
    <source>
        <dbReference type="Proteomes" id="UP000008021"/>
    </source>
</evidence>
<sequence>MEVSNTHSAKGASDRNSGSSGNKG</sequence>
<proteinExistence type="predicted"/>
<evidence type="ECO:0000256" key="1">
    <source>
        <dbReference type="SAM" id="MobiDB-lite"/>
    </source>
</evidence>
<dbReference type="Proteomes" id="UP000008021">
    <property type="component" value="Chromosome 1"/>
</dbReference>
<dbReference type="AlphaFoldDB" id="A0A0E0BWG6"/>
<dbReference type="Gramene" id="OMERI01G01350.1">
    <property type="protein sequence ID" value="OMERI01G01350.1"/>
    <property type="gene ID" value="OMERI01G01350"/>
</dbReference>
<reference evidence="2" key="2">
    <citation type="submission" date="2018-05" db="EMBL/GenBank/DDBJ databases">
        <title>OmerRS3 (Oryza meridionalis Reference Sequence Version 3).</title>
        <authorList>
            <person name="Zhang J."/>
            <person name="Kudrna D."/>
            <person name="Lee S."/>
            <person name="Talag J."/>
            <person name="Welchert J."/>
            <person name="Wing R.A."/>
        </authorList>
    </citation>
    <scope>NUCLEOTIDE SEQUENCE [LARGE SCALE GENOMIC DNA]</scope>
    <source>
        <strain evidence="2">cv. OR44</strain>
    </source>
</reference>
<keyword evidence="3" id="KW-1185">Reference proteome</keyword>
<dbReference type="HOGENOM" id="CLU_219682_1_1_1"/>
<reference evidence="2" key="1">
    <citation type="submission" date="2015-04" db="UniProtKB">
        <authorList>
            <consortium name="EnsemblPlants"/>
        </authorList>
    </citation>
    <scope>IDENTIFICATION</scope>
</reference>
<dbReference type="EnsemblPlants" id="OMERI01G01350.1">
    <property type="protein sequence ID" value="OMERI01G01350.1"/>
    <property type="gene ID" value="OMERI01G01350"/>
</dbReference>
<organism evidence="2">
    <name type="scientific">Oryza meridionalis</name>
    <dbReference type="NCBI Taxonomy" id="40149"/>
    <lineage>
        <taxon>Eukaryota</taxon>
        <taxon>Viridiplantae</taxon>
        <taxon>Streptophyta</taxon>
        <taxon>Embryophyta</taxon>
        <taxon>Tracheophyta</taxon>
        <taxon>Spermatophyta</taxon>
        <taxon>Magnoliopsida</taxon>
        <taxon>Liliopsida</taxon>
        <taxon>Poales</taxon>
        <taxon>Poaceae</taxon>
        <taxon>BOP clade</taxon>
        <taxon>Oryzoideae</taxon>
        <taxon>Oryzeae</taxon>
        <taxon>Oryzinae</taxon>
        <taxon>Oryza</taxon>
    </lineage>
</organism>
<name>A0A0E0BWG6_9ORYZ</name>
<feature type="region of interest" description="Disordered" evidence="1">
    <location>
        <begin position="1"/>
        <end position="24"/>
    </location>
</feature>
<accession>A0A0E0BWG6</accession>